<name>A0A5B8S346_9SPHN</name>
<keyword evidence="3" id="KW-1185">Reference proteome</keyword>
<accession>A0A5B8S346</accession>
<protein>
    <recommendedName>
        <fullName evidence="4">Argininosuccinate lyase</fullName>
    </recommendedName>
</protein>
<dbReference type="Proteomes" id="UP000321172">
    <property type="component" value="Chromosome"/>
</dbReference>
<dbReference type="AlphaFoldDB" id="A0A5B8S346"/>
<organism evidence="2 3">
    <name type="scientific">Novosphingobium ginsenosidimutans</name>
    <dbReference type="NCBI Taxonomy" id="1176536"/>
    <lineage>
        <taxon>Bacteria</taxon>
        <taxon>Pseudomonadati</taxon>
        <taxon>Pseudomonadota</taxon>
        <taxon>Alphaproteobacteria</taxon>
        <taxon>Sphingomonadales</taxon>
        <taxon>Sphingomonadaceae</taxon>
        <taxon>Novosphingobium</taxon>
    </lineage>
</organism>
<dbReference type="RefSeq" id="WP_147089440.1">
    <property type="nucleotide sequence ID" value="NZ_BAABJD010000001.1"/>
</dbReference>
<dbReference type="EMBL" id="CP042345">
    <property type="protein sequence ID" value="QEA15462.1"/>
    <property type="molecule type" value="Genomic_DNA"/>
</dbReference>
<evidence type="ECO:0008006" key="4">
    <source>
        <dbReference type="Google" id="ProtNLM"/>
    </source>
</evidence>
<evidence type="ECO:0000313" key="3">
    <source>
        <dbReference type="Proteomes" id="UP000321172"/>
    </source>
</evidence>
<dbReference type="KEGG" id="ngf:FRF71_04540"/>
<proteinExistence type="predicted"/>
<feature type="compositionally biased region" description="Low complexity" evidence="1">
    <location>
        <begin position="45"/>
        <end position="54"/>
    </location>
</feature>
<dbReference type="OrthoDB" id="7429203at2"/>
<reference evidence="2 3" key="1">
    <citation type="journal article" date="2013" name="J. Microbiol. Biotechnol.">
        <title>Novosphingobium ginsenosidimutans sp. nov., with the ability to convert ginsenoside.</title>
        <authorList>
            <person name="Kim J.K."/>
            <person name="He D."/>
            <person name="Liu Q.M."/>
            <person name="Park H.Y."/>
            <person name="Jung M.S."/>
            <person name="Yoon M.H."/>
            <person name="Kim S.C."/>
            <person name="Im W.T."/>
        </authorList>
    </citation>
    <scope>NUCLEOTIDE SEQUENCE [LARGE SCALE GENOMIC DNA]</scope>
    <source>
        <strain evidence="2 3">FW-6</strain>
    </source>
</reference>
<evidence type="ECO:0000256" key="1">
    <source>
        <dbReference type="SAM" id="MobiDB-lite"/>
    </source>
</evidence>
<sequence>MTALAAVALTGCGKADNDAGPGGVSVGEAKALDEAAQMLDAQRLPAEATAAPVATPAPPKK</sequence>
<evidence type="ECO:0000313" key="2">
    <source>
        <dbReference type="EMBL" id="QEA15462.1"/>
    </source>
</evidence>
<feature type="region of interest" description="Disordered" evidence="1">
    <location>
        <begin position="42"/>
        <end position="61"/>
    </location>
</feature>
<gene>
    <name evidence="2" type="ORF">FRF71_04540</name>
</gene>